<dbReference type="Pfam" id="PF04153">
    <property type="entry name" value="NOT2_3_5_C"/>
    <property type="match status" value="1"/>
</dbReference>
<keyword evidence="4 10" id="KW-0963">Cytoplasm</keyword>
<dbReference type="Pfam" id="PF04065">
    <property type="entry name" value="Not3"/>
    <property type="match status" value="1"/>
</dbReference>
<dbReference type="Proteomes" id="UP000092321">
    <property type="component" value="Unassembled WGS sequence"/>
</dbReference>
<evidence type="ECO:0000256" key="2">
    <source>
        <dbReference type="ARBA" id="ARBA00004496"/>
    </source>
</evidence>
<dbReference type="OrthoDB" id="293823at2759"/>
<dbReference type="GO" id="GO:0006355">
    <property type="term" value="P:regulation of DNA-templated transcription"/>
    <property type="evidence" value="ECO:0007669"/>
    <property type="project" value="InterPro"/>
</dbReference>
<evidence type="ECO:0000256" key="8">
    <source>
        <dbReference type="ARBA" id="ARBA00023163"/>
    </source>
</evidence>
<dbReference type="PIRSF" id="PIRSF005290">
    <property type="entry name" value="NOT_su_3_5"/>
    <property type="match status" value="1"/>
</dbReference>
<sequence>MSSSQRKLYQEIDKSLKKVREGIQDFDQIYIIFEQTDPSNQTYREKLEMDINKQIKKLQKHREQIKTWMSKEDVKDREAILWENRRNIEQRMETAKVVEKMVKLKKFSTQALANPDMAIHPKDLKKYKLIEFLQECIDELSKQREMLEGEIEQGNDDMQTEHLLERHIFNIVNLENILKLINTDGLDVETVEEFKDDIQYYVDNNMDDPDFVEYDTIYEDLGCEVFPNENGELDVVVPAKLTLQTQNLPSQQQQILTPITPSVANTSNVLLNTIKKATPTPVSTPKLNNSTPLSLTPQVKATSSTNLSQFVTKREQNTTTSIQSTNLGEQLTKQVEDQIKSDLDTISKLNSSLQFSGLKELFQSRQDLSIPKQMDPKIEDMLKYSLLNSPDSLDSDFKLGKNELARPHPTSIFFPQEPLQFLDNISIMTNQRPALQLILTEEDKLKGYVKLKPLDTDEGLDRWCSSLSHNDDYCSLAACKIVTKFEVQTLFFIFYHYQDSFEQFVSARELNLRGWVFEKNESKWYKQNKEDGESEEKWEYFDFEMDWKIKKIENYQYNPENFENLEFTTSL</sequence>
<evidence type="ECO:0000256" key="3">
    <source>
        <dbReference type="ARBA" id="ARBA00007682"/>
    </source>
</evidence>
<dbReference type="PANTHER" id="PTHR23326">
    <property type="entry name" value="CCR4 NOT-RELATED"/>
    <property type="match status" value="1"/>
</dbReference>
<keyword evidence="11" id="KW-0175">Coiled coil</keyword>
<evidence type="ECO:0000313" key="14">
    <source>
        <dbReference type="EMBL" id="OBA26326.1"/>
    </source>
</evidence>
<evidence type="ECO:0000256" key="6">
    <source>
        <dbReference type="ARBA" id="ARBA00022553"/>
    </source>
</evidence>
<dbReference type="GO" id="GO:0005634">
    <property type="term" value="C:nucleus"/>
    <property type="evidence" value="ECO:0007669"/>
    <property type="project" value="UniProtKB-SubCell"/>
</dbReference>
<accession>A0A1B7TC54</accession>
<keyword evidence="7 10" id="KW-0805">Transcription regulation</keyword>
<dbReference type="GO" id="GO:0000289">
    <property type="term" value="P:nuclear-transcribed mRNA poly(A) tail shortening"/>
    <property type="evidence" value="ECO:0007669"/>
    <property type="project" value="UniProtKB-ARBA"/>
</dbReference>
<dbReference type="EMBL" id="LXPE01000019">
    <property type="protein sequence ID" value="OBA26326.1"/>
    <property type="molecule type" value="Genomic_DNA"/>
</dbReference>
<dbReference type="InterPro" id="IPR038635">
    <property type="entry name" value="CCR4-NOT_su2/3/5_C_sf"/>
</dbReference>
<keyword evidence="15" id="KW-1185">Reference proteome</keyword>
<keyword evidence="9 10" id="KW-0539">Nucleus</keyword>
<dbReference type="InterPro" id="IPR012270">
    <property type="entry name" value="CCR4-NOT_su3/5"/>
</dbReference>
<comment type="function">
    <text evidence="10">Acts as component of the CCR4-NOT core complex, which in the nucleus seems to be a general transcription factor, and in the cytoplasm the major mRNA deadenylase involved in mRNA turnover. The NOT protein subcomplex negatively regulates the basal and activated transcription of many genes. Preferentially affects TC-type TATA element-dependent transcription. Could directly or indirectly inhibit component(s) of the general transcription machinery.</text>
</comment>
<name>A0A1B7TC54_9ASCO</name>
<dbReference type="InterPro" id="IPR007282">
    <property type="entry name" value="NOT2/3/5_C"/>
</dbReference>
<dbReference type="GO" id="GO:0030015">
    <property type="term" value="C:CCR4-NOT core complex"/>
    <property type="evidence" value="ECO:0007669"/>
    <property type="project" value="UniProtKB-UniRule"/>
</dbReference>
<evidence type="ECO:0000256" key="4">
    <source>
        <dbReference type="ARBA" id="ARBA00022490"/>
    </source>
</evidence>
<reference evidence="15" key="1">
    <citation type="journal article" date="2016" name="Proc. Natl. Acad. Sci. U.S.A.">
        <title>Comparative genomics of biotechnologically important yeasts.</title>
        <authorList>
            <person name="Riley R."/>
            <person name="Haridas S."/>
            <person name="Wolfe K.H."/>
            <person name="Lopes M.R."/>
            <person name="Hittinger C.T."/>
            <person name="Goeker M."/>
            <person name="Salamov A.A."/>
            <person name="Wisecaver J.H."/>
            <person name="Long T.M."/>
            <person name="Calvey C.H."/>
            <person name="Aerts A.L."/>
            <person name="Barry K.W."/>
            <person name="Choi C."/>
            <person name="Clum A."/>
            <person name="Coughlan A.Y."/>
            <person name="Deshpande S."/>
            <person name="Douglass A.P."/>
            <person name="Hanson S.J."/>
            <person name="Klenk H.-P."/>
            <person name="LaButti K.M."/>
            <person name="Lapidus A."/>
            <person name="Lindquist E.A."/>
            <person name="Lipzen A.M."/>
            <person name="Meier-Kolthoff J.P."/>
            <person name="Ohm R.A."/>
            <person name="Otillar R.P."/>
            <person name="Pangilinan J.L."/>
            <person name="Peng Y."/>
            <person name="Rokas A."/>
            <person name="Rosa C.A."/>
            <person name="Scheuner C."/>
            <person name="Sibirny A.A."/>
            <person name="Slot J.C."/>
            <person name="Stielow J.B."/>
            <person name="Sun H."/>
            <person name="Kurtzman C.P."/>
            <person name="Blackwell M."/>
            <person name="Grigoriev I.V."/>
            <person name="Jeffries T.W."/>
        </authorList>
    </citation>
    <scope>NUCLEOTIDE SEQUENCE [LARGE SCALE GENOMIC DNA]</scope>
    <source>
        <strain evidence="15">NRRL Y-1626</strain>
    </source>
</reference>
<proteinExistence type="inferred from homology"/>
<dbReference type="Gene3D" id="2.30.30.1020">
    <property type="entry name" value="CCR4-NOT complex subunit 2/3/5, C-terminal domain"/>
    <property type="match status" value="1"/>
</dbReference>
<keyword evidence="5 10" id="KW-0678">Repressor</keyword>
<comment type="caution">
    <text evidence="14">The sequence shown here is derived from an EMBL/GenBank/DDBJ whole genome shotgun (WGS) entry which is preliminary data.</text>
</comment>
<gene>
    <name evidence="14" type="ORF">HANVADRAFT_25415</name>
</gene>
<comment type="similarity">
    <text evidence="3 10">Belongs to the CNOT2/3/5 family.</text>
</comment>
<evidence type="ECO:0000313" key="15">
    <source>
        <dbReference type="Proteomes" id="UP000092321"/>
    </source>
</evidence>
<dbReference type="InterPro" id="IPR040168">
    <property type="entry name" value="Not2/3/5"/>
</dbReference>
<evidence type="ECO:0000259" key="13">
    <source>
        <dbReference type="Pfam" id="PF04153"/>
    </source>
</evidence>
<evidence type="ECO:0000256" key="7">
    <source>
        <dbReference type="ARBA" id="ARBA00023015"/>
    </source>
</evidence>
<keyword evidence="8 10" id="KW-0804">Transcription</keyword>
<evidence type="ECO:0000256" key="10">
    <source>
        <dbReference type="PIRNR" id="PIRNR005290"/>
    </source>
</evidence>
<feature type="coiled-coil region" evidence="11">
    <location>
        <begin position="130"/>
        <end position="157"/>
    </location>
</feature>
<keyword evidence="6" id="KW-0597">Phosphoprotein</keyword>
<evidence type="ECO:0000256" key="11">
    <source>
        <dbReference type="SAM" id="Coils"/>
    </source>
</evidence>
<protein>
    <recommendedName>
        <fullName evidence="10">General negative regulator of transcription subunit</fullName>
    </recommendedName>
</protein>
<dbReference type="InterPro" id="IPR007207">
    <property type="entry name" value="Not_N"/>
</dbReference>
<keyword evidence="10" id="KW-0010">Activator</keyword>
<dbReference type="GO" id="GO:0000932">
    <property type="term" value="C:P-body"/>
    <property type="evidence" value="ECO:0007669"/>
    <property type="project" value="UniProtKB-UniRule"/>
</dbReference>
<feature type="domain" description="NOT2/NOT3/NOT5 C-terminal" evidence="13">
    <location>
        <begin position="385"/>
        <end position="559"/>
    </location>
</feature>
<organism evidence="14 15">
    <name type="scientific">Hanseniaspora valbyensis NRRL Y-1626</name>
    <dbReference type="NCBI Taxonomy" id="766949"/>
    <lineage>
        <taxon>Eukaryota</taxon>
        <taxon>Fungi</taxon>
        <taxon>Dikarya</taxon>
        <taxon>Ascomycota</taxon>
        <taxon>Saccharomycotina</taxon>
        <taxon>Saccharomycetes</taxon>
        <taxon>Saccharomycodales</taxon>
        <taxon>Saccharomycodaceae</taxon>
        <taxon>Hanseniaspora</taxon>
    </lineage>
</organism>
<dbReference type="AlphaFoldDB" id="A0A1B7TC54"/>
<feature type="domain" description="CCR4-Not complex component Not N-terminal" evidence="12">
    <location>
        <begin position="4"/>
        <end position="223"/>
    </location>
</feature>
<evidence type="ECO:0000256" key="1">
    <source>
        <dbReference type="ARBA" id="ARBA00004123"/>
    </source>
</evidence>
<evidence type="ECO:0000259" key="12">
    <source>
        <dbReference type="Pfam" id="PF04065"/>
    </source>
</evidence>
<evidence type="ECO:0000256" key="5">
    <source>
        <dbReference type="ARBA" id="ARBA00022491"/>
    </source>
</evidence>
<comment type="subcellular location">
    <subcellularLocation>
        <location evidence="2 10">Cytoplasm</location>
    </subcellularLocation>
    <subcellularLocation>
        <location evidence="1 10">Nucleus</location>
    </subcellularLocation>
</comment>
<evidence type="ECO:0000256" key="9">
    <source>
        <dbReference type="ARBA" id="ARBA00023242"/>
    </source>
</evidence>